<protein>
    <recommendedName>
        <fullName evidence="4">Secreted protein</fullName>
    </recommendedName>
</protein>
<sequence>MHALSLLALLLPLVAADGFSQCNCQTASDNGVWTYDPVLTHWANFDTSVGGCVDPSANIDGDTWQKLCIEAGVTNGYYAFDFKGAPITNVPAMKVAHAAGKCPK</sequence>
<proteinExistence type="predicted"/>
<keyword evidence="3" id="KW-1185">Reference proteome</keyword>
<organism evidence="2 3">
    <name type="scientific">Claviceps purpurea (strain 20.1)</name>
    <name type="common">Ergot fungus</name>
    <name type="synonym">Sphacelia segetum</name>
    <dbReference type="NCBI Taxonomy" id="1111077"/>
    <lineage>
        <taxon>Eukaryota</taxon>
        <taxon>Fungi</taxon>
        <taxon>Dikarya</taxon>
        <taxon>Ascomycota</taxon>
        <taxon>Pezizomycotina</taxon>
        <taxon>Sordariomycetes</taxon>
        <taxon>Hypocreomycetidae</taxon>
        <taxon>Hypocreales</taxon>
        <taxon>Clavicipitaceae</taxon>
        <taxon>Claviceps</taxon>
    </lineage>
</organism>
<evidence type="ECO:0000256" key="1">
    <source>
        <dbReference type="SAM" id="SignalP"/>
    </source>
</evidence>
<evidence type="ECO:0008006" key="4">
    <source>
        <dbReference type="Google" id="ProtNLM"/>
    </source>
</evidence>
<gene>
    <name evidence="2" type="ORF">CPUR_03099</name>
</gene>
<comment type="caution">
    <text evidence="2">The sequence shown here is derived from an EMBL/GenBank/DDBJ whole genome shotgun (WGS) entry which is preliminary data.</text>
</comment>
<evidence type="ECO:0000313" key="2">
    <source>
        <dbReference type="EMBL" id="CCE29406.1"/>
    </source>
</evidence>
<keyword evidence="1" id="KW-0732">Signal</keyword>
<dbReference type="VEuPathDB" id="FungiDB:CPUR_03099"/>
<evidence type="ECO:0000313" key="3">
    <source>
        <dbReference type="Proteomes" id="UP000016801"/>
    </source>
</evidence>
<dbReference type="PhylomeDB" id="M1W0G4"/>
<accession>M1W0G4</accession>
<dbReference type="HOGENOM" id="CLU_158755_0_0_1"/>
<dbReference type="EMBL" id="CAGA01000014">
    <property type="protein sequence ID" value="CCE29406.1"/>
    <property type="molecule type" value="Genomic_DNA"/>
</dbReference>
<reference evidence="2 3" key="1">
    <citation type="journal article" date="2013" name="PLoS Genet.">
        <title>Plant-symbiotic fungi as chemical engineers: Multi-genome analysis of the Clavicipitaceae reveals dynamics of alkaloid loci.</title>
        <authorList>
            <person name="Schardl C.L."/>
            <person name="Young C.A."/>
            <person name="Hesse U."/>
            <person name="Amyotte S.G."/>
            <person name="Andreeva K."/>
            <person name="Calie P.J."/>
            <person name="Fleetwood D.J."/>
            <person name="Haws D.C."/>
            <person name="Moore N."/>
            <person name="Oeser B."/>
            <person name="Panaccione D.G."/>
            <person name="Schweri K.K."/>
            <person name="Voisey C.R."/>
            <person name="Farman M.L."/>
            <person name="Jaromczyk J.W."/>
            <person name="Roe B.A."/>
            <person name="O'Sullivan D.M."/>
            <person name="Scott B."/>
            <person name="Tudzynski P."/>
            <person name="An Z."/>
            <person name="Arnaoudova E.G."/>
            <person name="Bullock C.T."/>
            <person name="Charlton N.D."/>
            <person name="Chen L."/>
            <person name="Cox M."/>
            <person name="Dinkins R.D."/>
            <person name="Florea S."/>
            <person name="Glenn A.E."/>
            <person name="Gordon A."/>
            <person name="Gueldener U."/>
            <person name="Harris D.R."/>
            <person name="Hollin W."/>
            <person name="Jaromczyk J."/>
            <person name="Johnson R.D."/>
            <person name="Khan A.K."/>
            <person name="Leistner E."/>
            <person name="Leuchtmann A."/>
            <person name="Li C."/>
            <person name="Liu J."/>
            <person name="Liu J."/>
            <person name="Liu M."/>
            <person name="Mace W."/>
            <person name="Machado C."/>
            <person name="Nagabhyru P."/>
            <person name="Pan J."/>
            <person name="Schmid J."/>
            <person name="Sugawara K."/>
            <person name="Steiner U."/>
            <person name="Takach J.E."/>
            <person name="Tanaka E."/>
            <person name="Webb J.S."/>
            <person name="Wilson E.V."/>
            <person name="Wiseman J.L."/>
            <person name="Yoshida R."/>
            <person name="Zeng Z."/>
        </authorList>
    </citation>
    <scope>NUCLEOTIDE SEQUENCE [LARGE SCALE GENOMIC DNA]</scope>
    <source>
        <strain evidence="2 3">20.1</strain>
    </source>
</reference>
<dbReference type="Proteomes" id="UP000016801">
    <property type="component" value="Unassembled WGS sequence"/>
</dbReference>
<feature type="signal peptide" evidence="1">
    <location>
        <begin position="1"/>
        <end position="16"/>
    </location>
</feature>
<feature type="chain" id="PRO_5004018931" description="Secreted protein" evidence="1">
    <location>
        <begin position="17"/>
        <end position="104"/>
    </location>
</feature>
<dbReference type="AlphaFoldDB" id="M1W0G4"/>
<name>M1W0G4_CLAP2</name>
<dbReference type="OrthoDB" id="4949674at2759"/>